<organism evidence="1 2">
    <name type="scientific">Polypedilum vanderplanki</name>
    <name type="common">Sleeping chironomid midge</name>
    <dbReference type="NCBI Taxonomy" id="319348"/>
    <lineage>
        <taxon>Eukaryota</taxon>
        <taxon>Metazoa</taxon>
        <taxon>Ecdysozoa</taxon>
        <taxon>Arthropoda</taxon>
        <taxon>Hexapoda</taxon>
        <taxon>Insecta</taxon>
        <taxon>Pterygota</taxon>
        <taxon>Neoptera</taxon>
        <taxon>Endopterygota</taxon>
        <taxon>Diptera</taxon>
        <taxon>Nematocera</taxon>
        <taxon>Chironomoidea</taxon>
        <taxon>Chironomidae</taxon>
        <taxon>Chironominae</taxon>
        <taxon>Polypedilum</taxon>
        <taxon>Polypedilum</taxon>
    </lineage>
</organism>
<dbReference type="Proteomes" id="UP001107558">
    <property type="component" value="Chromosome 4"/>
</dbReference>
<dbReference type="OrthoDB" id="10456850at2759"/>
<reference evidence="1" key="1">
    <citation type="submission" date="2021-03" db="EMBL/GenBank/DDBJ databases">
        <title>Chromosome level genome of the anhydrobiotic midge Polypedilum vanderplanki.</title>
        <authorList>
            <person name="Yoshida Y."/>
            <person name="Kikawada T."/>
            <person name="Gusev O."/>
        </authorList>
    </citation>
    <scope>NUCLEOTIDE SEQUENCE</scope>
    <source>
        <strain evidence="1">NIAS01</strain>
        <tissue evidence="1">Whole body or cell culture</tissue>
    </source>
</reference>
<keyword evidence="2" id="KW-1185">Reference proteome</keyword>
<evidence type="ECO:0000313" key="2">
    <source>
        <dbReference type="Proteomes" id="UP001107558"/>
    </source>
</evidence>
<protein>
    <submittedName>
        <fullName evidence="1">Uncharacterized protein</fullName>
    </submittedName>
</protein>
<gene>
    <name evidence="1" type="ORF">PVAND_017034</name>
</gene>
<evidence type="ECO:0000313" key="1">
    <source>
        <dbReference type="EMBL" id="KAG5669139.1"/>
    </source>
</evidence>
<proteinExistence type="predicted"/>
<accession>A0A9J6BHY1</accession>
<sequence length="122" mass="14134">MGATHSNSTTTIVTAKHKNAVMSPTKFKFQPQNGQIKQQIYPQEPPKLKGILKNKDAVKNEKIQRPVKIVELYVQRGDQWTVTRVSEIEAEMKKRELKSDKNVKRIYVKPTHDTTFLHFKAF</sequence>
<comment type="caution">
    <text evidence="1">The sequence shown here is derived from an EMBL/GenBank/DDBJ whole genome shotgun (WGS) entry which is preliminary data.</text>
</comment>
<dbReference type="AlphaFoldDB" id="A0A9J6BHY1"/>
<name>A0A9J6BHY1_POLVA</name>
<dbReference type="EMBL" id="JADBJN010000004">
    <property type="protein sequence ID" value="KAG5669139.1"/>
    <property type="molecule type" value="Genomic_DNA"/>
</dbReference>